<proteinExistence type="inferred from homology"/>
<name>A0A841PW24_9BACL</name>
<evidence type="ECO:0000313" key="7">
    <source>
        <dbReference type="EMBL" id="MBB6450591.1"/>
    </source>
</evidence>
<sequence>MTDWKRWLRDINITLDDTQERQFSTYYETLVAWNQKMNLTGITEEYEVYEKHFYDSLLASCCYPFMNVSTLADIGGGAGFPGIPLKICFPHLQLTVIDATKKRIQFLQHLVKELALENVNVIHMRAEDAAREVNHRDHYDVVIARAVAKMPVLAELCLPFTRTNGVWIAMKGKSGEEEKIAAAGAIQTLNGGEIDQHYFELPTEASDRRVYVIGKTKGTPKAYPRKAGTIEKKPLQ</sequence>
<comment type="function">
    <text evidence="6">Specifically methylates the N7 position of guanine in position 535 of 16S rRNA.</text>
</comment>
<keyword evidence="3 6" id="KW-0489">Methyltransferase</keyword>
<accession>A0A841PW24</accession>
<feature type="binding site" evidence="6">
    <location>
        <begin position="126"/>
        <end position="127"/>
    </location>
    <ligand>
        <name>S-adenosyl-L-methionine</name>
        <dbReference type="ChEBI" id="CHEBI:59789"/>
    </ligand>
</feature>
<dbReference type="PIRSF" id="PIRSF003078">
    <property type="entry name" value="GidB"/>
    <property type="match status" value="1"/>
</dbReference>
<keyword evidence="2 6" id="KW-0698">rRNA processing</keyword>
<comment type="similarity">
    <text evidence="6">Belongs to the methyltransferase superfamily. RNA methyltransferase RsmG family.</text>
</comment>
<dbReference type="EMBL" id="JACHHJ010000003">
    <property type="protein sequence ID" value="MBB6450591.1"/>
    <property type="molecule type" value="Genomic_DNA"/>
</dbReference>
<dbReference type="GO" id="GO:0005829">
    <property type="term" value="C:cytosol"/>
    <property type="evidence" value="ECO:0007669"/>
    <property type="project" value="TreeGrafter"/>
</dbReference>
<dbReference type="Proteomes" id="UP000568839">
    <property type="component" value="Unassembled WGS sequence"/>
</dbReference>
<dbReference type="NCBIfam" id="TIGR00138">
    <property type="entry name" value="rsmG_gidB"/>
    <property type="match status" value="1"/>
</dbReference>
<dbReference type="PANTHER" id="PTHR31760">
    <property type="entry name" value="S-ADENOSYL-L-METHIONINE-DEPENDENT METHYLTRANSFERASES SUPERFAMILY PROTEIN"/>
    <property type="match status" value="1"/>
</dbReference>
<feature type="binding site" evidence="6">
    <location>
        <begin position="98"/>
        <end position="100"/>
    </location>
    <ligand>
        <name>S-adenosyl-L-methionine</name>
        <dbReference type="ChEBI" id="CHEBI:59789"/>
    </ligand>
</feature>
<evidence type="ECO:0000313" key="8">
    <source>
        <dbReference type="Proteomes" id="UP000568839"/>
    </source>
</evidence>
<evidence type="ECO:0000256" key="4">
    <source>
        <dbReference type="ARBA" id="ARBA00022679"/>
    </source>
</evidence>
<comment type="caution">
    <text evidence="7">The sequence shown here is derived from an EMBL/GenBank/DDBJ whole genome shotgun (WGS) entry which is preliminary data.</text>
</comment>
<evidence type="ECO:0000256" key="2">
    <source>
        <dbReference type="ARBA" id="ARBA00022552"/>
    </source>
</evidence>
<reference evidence="7 8" key="1">
    <citation type="submission" date="2020-08" db="EMBL/GenBank/DDBJ databases">
        <title>Genomic Encyclopedia of Type Strains, Phase IV (KMG-IV): sequencing the most valuable type-strain genomes for metagenomic binning, comparative biology and taxonomic classification.</title>
        <authorList>
            <person name="Goeker M."/>
        </authorList>
    </citation>
    <scope>NUCLEOTIDE SEQUENCE [LARGE SCALE GENOMIC DNA]</scope>
    <source>
        <strain evidence="7 8">DSM 21769</strain>
    </source>
</reference>
<evidence type="ECO:0000256" key="5">
    <source>
        <dbReference type="ARBA" id="ARBA00022691"/>
    </source>
</evidence>
<dbReference type="FunFam" id="3.40.50.150:FF:000041">
    <property type="entry name" value="Ribosomal RNA small subunit methyltransferase G"/>
    <property type="match status" value="1"/>
</dbReference>
<keyword evidence="8" id="KW-1185">Reference proteome</keyword>
<organism evidence="7 8">
    <name type="scientific">Geomicrobium halophilum</name>
    <dbReference type="NCBI Taxonomy" id="549000"/>
    <lineage>
        <taxon>Bacteria</taxon>
        <taxon>Bacillati</taxon>
        <taxon>Bacillota</taxon>
        <taxon>Bacilli</taxon>
        <taxon>Bacillales</taxon>
        <taxon>Geomicrobium</taxon>
    </lineage>
</organism>
<evidence type="ECO:0000256" key="6">
    <source>
        <dbReference type="HAMAP-Rule" id="MF_00074"/>
    </source>
</evidence>
<dbReference type="Pfam" id="PF02527">
    <property type="entry name" value="GidB"/>
    <property type="match status" value="1"/>
</dbReference>
<gene>
    <name evidence="6" type="primary">rsmG</name>
    <name evidence="7" type="ORF">HNR44_002574</name>
</gene>
<comment type="subcellular location">
    <subcellularLocation>
        <location evidence="6">Cytoplasm</location>
    </subcellularLocation>
</comment>
<dbReference type="InterPro" id="IPR029063">
    <property type="entry name" value="SAM-dependent_MTases_sf"/>
</dbReference>
<dbReference type="HAMAP" id="MF_00074">
    <property type="entry name" value="16SrRNA_methyltr_G"/>
    <property type="match status" value="1"/>
</dbReference>
<dbReference type="PANTHER" id="PTHR31760:SF0">
    <property type="entry name" value="S-ADENOSYL-L-METHIONINE-DEPENDENT METHYLTRANSFERASES SUPERFAMILY PROTEIN"/>
    <property type="match status" value="1"/>
</dbReference>
<dbReference type="AlphaFoldDB" id="A0A841PW24"/>
<dbReference type="SUPFAM" id="SSF53335">
    <property type="entry name" value="S-adenosyl-L-methionine-dependent methyltransferases"/>
    <property type="match status" value="1"/>
</dbReference>
<dbReference type="CDD" id="cd02440">
    <property type="entry name" value="AdoMet_MTases"/>
    <property type="match status" value="1"/>
</dbReference>
<evidence type="ECO:0000256" key="1">
    <source>
        <dbReference type="ARBA" id="ARBA00022490"/>
    </source>
</evidence>
<dbReference type="InterPro" id="IPR003682">
    <property type="entry name" value="rRNA_ssu_MeTfrase_G"/>
</dbReference>
<dbReference type="RefSeq" id="WP_184404644.1">
    <property type="nucleotide sequence ID" value="NZ_JACHHJ010000003.1"/>
</dbReference>
<feature type="binding site" evidence="6">
    <location>
        <position position="75"/>
    </location>
    <ligand>
        <name>S-adenosyl-L-methionine</name>
        <dbReference type="ChEBI" id="CHEBI:59789"/>
    </ligand>
</feature>
<keyword evidence="4 6" id="KW-0808">Transferase</keyword>
<evidence type="ECO:0000256" key="3">
    <source>
        <dbReference type="ARBA" id="ARBA00022603"/>
    </source>
</evidence>
<protein>
    <recommendedName>
        <fullName evidence="6">Ribosomal RNA small subunit methyltransferase G</fullName>
        <ecNumber evidence="6">2.1.1.-</ecNumber>
    </recommendedName>
    <alternativeName>
        <fullName evidence="6">16S rRNA 7-methylguanosine methyltransferase</fullName>
        <shortName evidence="6">16S rRNA m7G methyltransferase</shortName>
    </alternativeName>
</protein>
<dbReference type="EC" id="2.1.1.-" evidence="6"/>
<dbReference type="GO" id="GO:0070043">
    <property type="term" value="F:rRNA (guanine-N7-)-methyltransferase activity"/>
    <property type="evidence" value="ECO:0007669"/>
    <property type="project" value="UniProtKB-UniRule"/>
</dbReference>
<dbReference type="Gene3D" id="3.40.50.150">
    <property type="entry name" value="Vaccinia Virus protein VP39"/>
    <property type="match status" value="1"/>
</dbReference>
<keyword evidence="5 6" id="KW-0949">S-adenosyl-L-methionine</keyword>
<feature type="binding site" evidence="6">
    <location>
        <position position="80"/>
    </location>
    <ligand>
        <name>S-adenosyl-L-methionine</name>
        <dbReference type="ChEBI" id="CHEBI:59789"/>
    </ligand>
</feature>
<feature type="binding site" evidence="6">
    <location>
        <position position="145"/>
    </location>
    <ligand>
        <name>S-adenosyl-L-methionine</name>
        <dbReference type="ChEBI" id="CHEBI:59789"/>
    </ligand>
</feature>
<keyword evidence="1 6" id="KW-0963">Cytoplasm</keyword>